<dbReference type="Pfam" id="PF09402">
    <property type="entry name" value="MSC"/>
    <property type="match status" value="1"/>
</dbReference>
<feature type="transmembrane region" description="Helical" evidence="7">
    <location>
        <begin position="669"/>
        <end position="689"/>
    </location>
</feature>
<sequence length="775" mass="87716">MSDENEYLKEEFDYHKLTIPLLRGILNKHDVQIPPHTTRKADYVKLYETAIVPNLKSLRKQYLHPNPSSENIHDASPRGRSASPIRRSTRLRSQSPEKRVASAGSARSKRSLAPPEENASVPESPRRRKINKKVSLPDDLQELAPNVDEIRVRGPRTRSKSPIRMTEADLAAGLKETTRSPRKRRAPAEAAADPATRGRTPRRETTQSNATTPTKKSTASSAHKSSPFTQENVFQSSRKRTSDHLGHKEDRPHKVAARSSATAPEAEIKSDEEVDVMAQFTNFSESELIPVEEATEEIKMEVDEKPRVVSERRGFMPSLQALNVSNIFAQRLAPDPMSTPELSSALPTDTENDADIEVDATPAAPEPETPVEIKEEQSIAEQSIEEFASSRPHVSQHFFSAINTALVAFTALVAATMLVWWPAERSKLGFCDTTLVPPTRDYPWFASFSLSDPYLQQVQEYVRHGVDYVAPSCYPCPEHATCFANTEIKCDEGYIERRDLFALLGFYGPWCERDVETERLLATLAERAVHVLRNRRARYECDGDIPSPEMTEDELYYELLALKAPQLSEEDFRALWDSVSAGLNQYPDVEMVSLQKFEPRNKLTQVFPHNCPPAETAQYHDDEDDNGYRGETECVESSPIFVSHSLAHVNILCRFRLSMFVWLEERKFTILYVLSLFVFLSVVGSFLAFRQRHNRQVAKSVHAAIALMRAQQHKADDDRTGRTDRFYVAGPLFEHVPKSLRDDVAATLQRHKNVVYGQKEIKQGEIATIYEWTGL</sequence>
<evidence type="ECO:0000256" key="2">
    <source>
        <dbReference type="ARBA" id="ARBA00022692"/>
    </source>
</evidence>
<feature type="compositionally biased region" description="Basic and acidic residues" evidence="6">
    <location>
        <begin position="240"/>
        <end position="253"/>
    </location>
</feature>
<name>A0A2T0FQ22_9ASCO</name>
<evidence type="ECO:0000313" key="9">
    <source>
        <dbReference type="EMBL" id="PRT57096.1"/>
    </source>
</evidence>
<dbReference type="PANTHER" id="PTHR47808:SF2">
    <property type="entry name" value="LEM DOMAIN-CONTAINING PROTEIN 2"/>
    <property type="match status" value="1"/>
</dbReference>
<dbReference type="OrthoDB" id="2503928at2759"/>
<evidence type="ECO:0000256" key="4">
    <source>
        <dbReference type="ARBA" id="ARBA00023136"/>
    </source>
</evidence>
<accession>A0A2T0FQ22</accession>
<dbReference type="PANTHER" id="PTHR47808">
    <property type="entry name" value="INNER NUCLEAR MEMBRANE PROTEIN HEH2-RELATED"/>
    <property type="match status" value="1"/>
</dbReference>
<dbReference type="AlphaFoldDB" id="A0A2T0FQ22"/>
<feature type="compositionally biased region" description="Low complexity" evidence="6">
    <location>
        <begin position="208"/>
        <end position="226"/>
    </location>
</feature>
<dbReference type="Gene3D" id="1.10.720.40">
    <property type="match status" value="1"/>
</dbReference>
<feature type="compositionally biased region" description="Polar residues" evidence="6">
    <location>
        <begin position="227"/>
        <end position="236"/>
    </location>
</feature>
<dbReference type="GO" id="GO:0071763">
    <property type="term" value="P:nuclear membrane organization"/>
    <property type="evidence" value="ECO:0007669"/>
    <property type="project" value="TreeGrafter"/>
</dbReference>
<dbReference type="EMBL" id="NDIQ01000022">
    <property type="protein sequence ID" value="PRT57096.1"/>
    <property type="molecule type" value="Genomic_DNA"/>
</dbReference>
<keyword evidence="3 7" id="KW-1133">Transmembrane helix</keyword>
<keyword evidence="2 7" id="KW-0812">Transmembrane</keyword>
<evidence type="ECO:0000256" key="6">
    <source>
        <dbReference type="SAM" id="MobiDB-lite"/>
    </source>
</evidence>
<dbReference type="GO" id="GO:0003682">
    <property type="term" value="F:chromatin binding"/>
    <property type="evidence" value="ECO:0007669"/>
    <property type="project" value="InterPro"/>
</dbReference>
<dbReference type="Proteomes" id="UP000238350">
    <property type="component" value="Unassembled WGS sequence"/>
</dbReference>
<feature type="domain" description="Man1/Src1-like C-terminal" evidence="8">
    <location>
        <begin position="412"/>
        <end position="774"/>
    </location>
</feature>
<keyword evidence="4 7" id="KW-0472">Membrane</keyword>
<dbReference type="GO" id="GO:0005783">
    <property type="term" value="C:endoplasmic reticulum"/>
    <property type="evidence" value="ECO:0007669"/>
    <property type="project" value="TreeGrafter"/>
</dbReference>
<feature type="region of interest" description="Disordered" evidence="6">
    <location>
        <begin position="62"/>
        <end position="269"/>
    </location>
</feature>
<dbReference type="InterPro" id="IPR044780">
    <property type="entry name" value="Heh2/Src1"/>
</dbReference>
<evidence type="ECO:0000256" key="1">
    <source>
        <dbReference type="ARBA" id="ARBA00004126"/>
    </source>
</evidence>
<evidence type="ECO:0000256" key="7">
    <source>
        <dbReference type="SAM" id="Phobius"/>
    </source>
</evidence>
<proteinExistence type="predicted"/>
<organism evidence="9 10">
    <name type="scientific">Wickerhamiella sorbophila</name>
    <dbReference type="NCBI Taxonomy" id="45607"/>
    <lineage>
        <taxon>Eukaryota</taxon>
        <taxon>Fungi</taxon>
        <taxon>Dikarya</taxon>
        <taxon>Ascomycota</taxon>
        <taxon>Saccharomycotina</taxon>
        <taxon>Dipodascomycetes</taxon>
        <taxon>Dipodascales</taxon>
        <taxon>Trichomonascaceae</taxon>
        <taxon>Wickerhamiella</taxon>
    </lineage>
</organism>
<dbReference type="RefSeq" id="XP_024667041.1">
    <property type="nucleotide sequence ID" value="XM_024811273.1"/>
</dbReference>
<evidence type="ECO:0000256" key="5">
    <source>
        <dbReference type="ARBA" id="ARBA00023242"/>
    </source>
</evidence>
<dbReference type="STRING" id="45607.A0A2T0FQ22"/>
<dbReference type="GO" id="GO:0034399">
    <property type="term" value="C:nuclear periphery"/>
    <property type="evidence" value="ECO:0007669"/>
    <property type="project" value="TreeGrafter"/>
</dbReference>
<feature type="compositionally biased region" description="Low complexity" evidence="6">
    <location>
        <begin position="188"/>
        <end position="198"/>
    </location>
</feature>
<evidence type="ECO:0000313" key="10">
    <source>
        <dbReference type="Proteomes" id="UP000238350"/>
    </source>
</evidence>
<protein>
    <submittedName>
        <fullName evidence="9">Inner nuclear membrane protein SRC1</fullName>
    </submittedName>
</protein>
<dbReference type="InterPro" id="IPR018996">
    <property type="entry name" value="Man1/Src1-like_C"/>
</dbReference>
<evidence type="ECO:0000259" key="8">
    <source>
        <dbReference type="Pfam" id="PF09402"/>
    </source>
</evidence>
<comment type="caution">
    <text evidence="9">The sequence shown here is derived from an EMBL/GenBank/DDBJ whole genome shotgun (WGS) entry which is preliminary data.</text>
</comment>
<dbReference type="InterPro" id="IPR011015">
    <property type="entry name" value="LEM/LEM-like_dom_sf"/>
</dbReference>
<dbReference type="GeneID" id="36518464"/>
<evidence type="ECO:0000256" key="3">
    <source>
        <dbReference type="ARBA" id="ARBA00022989"/>
    </source>
</evidence>
<keyword evidence="10" id="KW-1185">Reference proteome</keyword>
<dbReference type="CDD" id="cd12935">
    <property type="entry name" value="LEM_like"/>
    <property type="match status" value="1"/>
</dbReference>
<comment type="subcellular location">
    <subcellularLocation>
        <location evidence="1">Nucleus membrane</location>
    </subcellularLocation>
</comment>
<keyword evidence="5" id="KW-0539">Nucleus</keyword>
<dbReference type="GO" id="GO:0005637">
    <property type="term" value="C:nuclear inner membrane"/>
    <property type="evidence" value="ECO:0007669"/>
    <property type="project" value="InterPro"/>
</dbReference>
<gene>
    <name evidence="9" type="ORF">B9G98_04716</name>
</gene>
<reference evidence="9 10" key="1">
    <citation type="submission" date="2017-04" db="EMBL/GenBank/DDBJ databases">
        <title>Genome sequencing of [Candida] sorbophila.</title>
        <authorList>
            <person name="Ahn J.O."/>
        </authorList>
    </citation>
    <scope>NUCLEOTIDE SEQUENCE [LARGE SCALE GENOMIC DNA]</scope>
    <source>
        <strain evidence="9 10">DS02</strain>
    </source>
</reference>